<sequence length="728" mass="79018">MRRSLARAAAWKRSLVSKITLAFVMVALASYGLGAMVGWSMFVDAANEQWHNQARINAQIASSTLRNIYTYVVIKADESGQVEQIVSSEPVGNDDSILFTGFTPTDVLAMVATQTKNDAWLFHFDQDTQRFVDIAASTGVSPGDAAWIRRDEALFLGALQAGKVTSGFATIAGERHFLGLLPIVSTDDKLFGAVAVSIGKASVLNQTRDALLRQALLAVLTVLLMTGCFVAVFARRLFRPVPTLVQATLKIASEVTDSATPFQDRTDEIGAMARAIEALREAVVERARLREIRDMAVKLEYMAHHDALTGLANRALLMKTLSEALDTQRAFNVLLLDLDRFKVINDTLGHGCGDQLLVTIANRIRALLGEGDLAARLGGDEFAIIQLVDGDAIEDARELALRLLQSISAGVVLEGNEVIVGTSIGVSCAPADGYTPGQLLQNADLALYRAKAEGRGTLVVYEQGMDMVVQDQHALEIDLRLALQRGEFEIHYQPFIKLGSDTVDGFEALVRWRHPNHGLISPDRFIPLAEETGIIVPLGAWVLERACADAMSWPKTMKLAVNLSPIQLRQGNIVDTVARALKISGLRASRLELEVTETAVLAGADSRRALELIAGLGIAVVLDDFGTGYASLSHLAEMPFKKIKIDRGFVANLPTHSTSRAIVAAITNLARELGMEVTAEGVETEEQLIILKAAGCTNAQGYFFARPHPHSQIEFNVMKPVDGRQKHA</sequence>
<keyword evidence="1" id="KW-1133">Transmembrane helix</keyword>
<keyword evidence="1" id="KW-0812">Transmembrane</keyword>
<dbReference type="AlphaFoldDB" id="K2QWX4"/>
<dbReference type="Pfam" id="PF00990">
    <property type="entry name" value="GGDEF"/>
    <property type="match status" value="1"/>
</dbReference>
<evidence type="ECO:0000259" key="2">
    <source>
        <dbReference type="PROSITE" id="PS50883"/>
    </source>
</evidence>
<dbReference type="InterPro" id="IPR000160">
    <property type="entry name" value="GGDEF_dom"/>
</dbReference>
<dbReference type="Gene3D" id="3.20.20.450">
    <property type="entry name" value="EAL domain"/>
    <property type="match status" value="1"/>
</dbReference>
<dbReference type="PROSITE" id="PS50883">
    <property type="entry name" value="EAL"/>
    <property type="match status" value="1"/>
</dbReference>
<feature type="domain" description="GGDEF" evidence="4">
    <location>
        <begin position="329"/>
        <end position="463"/>
    </location>
</feature>
<keyword evidence="6" id="KW-1185">Reference proteome</keyword>
<feature type="domain" description="EAL" evidence="2">
    <location>
        <begin position="472"/>
        <end position="721"/>
    </location>
</feature>
<dbReference type="Gene3D" id="3.30.70.270">
    <property type="match status" value="1"/>
</dbReference>
<dbReference type="PATRIC" id="fig|1156935.5.peg.1420"/>
<dbReference type="PANTHER" id="PTHR44757">
    <property type="entry name" value="DIGUANYLATE CYCLASE DGCP"/>
    <property type="match status" value="1"/>
</dbReference>
<evidence type="ECO:0000256" key="1">
    <source>
        <dbReference type="SAM" id="Phobius"/>
    </source>
</evidence>
<reference evidence="5 6" key="1">
    <citation type="journal article" date="2012" name="J. Bacteriol.">
        <title>Draft Genome Sequence of Agrobacterium albertimagni Strain AOL15.</title>
        <authorList>
            <person name="Trimble W.L."/>
            <person name="Phung le T."/>
            <person name="Meyer F."/>
            <person name="Gilbert J.A."/>
            <person name="Silver S."/>
        </authorList>
    </citation>
    <scope>NUCLEOTIDE SEQUENCE [LARGE SCALE GENOMIC DNA]</scope>
    <source>
        <strain evidence="5 6">AOL15</strain>
    </source>
</reference>
<accession>K2QWX4</accession>
<dbReference type="STRING" id="1156935.QWE_07061"/>
<proteinExistence type="predicted"/>
<organism evidence="5 6">
    <name type="scientific">Agrobacterium albertimagni AOL15</name>
    <dbReference type="NCBI Taxonomy" id="1156935"/>
    <lineage>
        <taxon>Bacteria</taxon>
        <taxon>Pseudomonadati</taxon>
        <taxon>Pseudomonadota</taxon>
        <taxon>Alphaproteobacteria</taxon>
        <taxon>Hyphomicrobiales</taxon>
        <taxon>Rhizobiaceae</taxon>
        <taxon>Rhizobium/Agrobacterium group</taxon>
        <taxon>Agrobacterium</taxon>
    </lineage>
</organism>
<feature type="transmembrane region" description="Helical" evidence="1">
    <location>
        <begin position="215"/>
        <end position="234"/>
    </location>
</feature>
<dbReference type="Pfam" id="PF00672">
    <property type="entry name" value="HAMP"/>
    <property type="match status" value="1"/>
</dbReference>
<feature type="transmembrane region" description="Helical" evidence="1">
    <location>
        <begin position="21"/>
        <end position="42"/>
    </location>
</feature>
<gene>
    <name evidence="5" type="ORF">QWE_07061</name>
</gene>
<dbReference type="InterPro" id="IPR001633">
    <property type="entry name" value="EAL_dom"/>
</dbReference>
<evidence type="ECO:0000313" key="6">
    <source>
        <dbReference type="Proteomes" id="UP000007123"/>
    </source>
</evidence>
<dbReference type="SMART" id="SM00052">
    <property type="entry name" value="EAL"/>
    <property type="match status" value="1"/>
</dbReference>
<dbReference type="InterPro" id="IPR052155">
    <property type="entry name" value="Biofilm_reg_signaling"/>
</dbReference>
<dbReference type="Pfam" id="PF00563">
    <property type="entry name" value="EAL"/>
    <property type="match status" value="1"/>
</dbReference>
<dbReference type="InterPro" id="IPR029787">
    <property type="entry name" value="Nucleotide_cyclase"/>
</dbReference>
<evidence type="ECO:0000259" key="3">
    <source>
        <dbReference type="PROSITE" id="PS50885"/>
    </source>
</evidence>
<dbReference type="InterPro" id="IPR035919">
    <property type="entry name" value="EAL_sf"/>
</dbReference>
<dbReference type="PROSITE" id="PS50887">
    <property type="entry name" value="GGDEF"/>
    <property type="match status" value="1"/>
</dbReference>
<dbReference type="CDD" id="cd01949">
    <property type="entry name" value="GGDEF"/>
    <property type="match status" value="1"/>
</dbReference>
<name>K2QWX4_9HYPH</name>
<dbReference type="GO" id="GO:0007165">
    <property type="term" value="P:signal transduction"/>
    <property type="evidence" value="ECO:0007669"/>
    <property type="project" value="InterPro"/>
</dbReference>
<keyword evidence="1" id="KW-0472">Membrane</keyword>
<dbReference type="EMBL" id="ALJF01000006">
    <property type="protein sequence ID" value="EKF59842.1"/>
    <property type="molecule type" value="Genomic_DNA"/>
</dbReference>
<dbReference type="PROSITE" id="PS50885">
    <property type="entry name" value="HAMP"/>
    <property type="match status" value="1"/>
</dbReference>
<evidence type="ECO:0000313" key="5">
    <source>
        <dbReference type="EMBL" id="EKF59842.1"/>
    </source>
</evidence>
<feature type="domain" description="HAMP" evidence="3">
    <location>
        <begin position="235"/>
        <end position="288"/>
    </location>
</feature>
<dbReference type="Proteomes" id="UP000007123">
    <property type="component" value="Unassembled WGS sequence"/>
</dbReference>
<dbReference type="SUPFAM" id="SSF55073">
    <property type="entry name" value="Nucleotide cyclase"/>
    <property type="match status" value="1"/>
</dbReference>
<dbReference type="SUPFAM" id="SSF141868">
    <property type="entry name" value="EAL domain-like"/>
    <property type="match status" value="1"/>
</dbReference>
<dbReference type="eggNOG" id="COG5001">
    <property type="taxonomic scope" value="Bacteria"/>
</dbReference>
<dbReference type="SUPFAM" id="SSF158472">
    <property type="entry name" value="HAMP domain-like"/>
    <property type="match status" value="1"/>
</dbReference>
<dbReference type="SMART" id="SM00267">
    <property type="entry name" value="GGDEF"/>
    <property type="match status" value="1"/>
</dbReference>
<protein>
    <submittedName>
        <fullName evidence="5">Diguanylate cyclase</fullName>
    </submittedName>
</protein>
<dbReference type="NCBIfam" id="TIGR00254">
    <property type="entry name" value="GGDEF"/>
    <property type="match status" value="1"/>
</dbReference>
<dbReference type="CDD" id="cd01948">
    <property type="entry name" value="EAL"/>
    <property type="match status" value="1"/>
</dbReference>
<dbReference type="PANTHER" id="PTHR44757:SF2">
    <property type="entry name" value="BIOFILM ARCHITECTURE MAINTENANCE PROTEIN MBAA"/>
    <property type="match status" value="1"/>
</dbReference>
<evidence type="ECO:0000259" key="4">
    <source>
        <dbReference type="PROSITE" id="PS50887"/>
    </source>
</evidence>
<dbReference type="GO" id="GO:0016020">
    <property type="term" value="C:membrane"/>
    <property type="evidence" value="ECO:0007669"/>
    <property type="project" value="InterPro"/>
</dbReference>
<dbReference type="SMART" id="SM00304">
    <property type="entry name" value="HAMP"/>
    <property type="match status" value="1"/>
</dbReference>
<dbReference type="InterPro" id="IPR003660">
    <property type="entry name" value="HAMP_dom"/>
</dbReference>
<dbReference type="Gene3D" id="6.10.340.10">
    <property type="match status" value="1"/>
</dbReference>
<dbReference type="InterPro" id="IPR043128">
    <property type="entry name" value="Rev_trsase/Diguanyl_cyclase"/>
</dbReference>
<comment type="caution">
    <text evidence="5">The sequence shown here is derived from an EMBL/GenBank/DDBJ whole genome shotgun (WGS) entry which is preliminary data.</text>
</comment>